<dbReference type="PIRSF" id="PIRSF005384">
    <property type="entry name" value="RpiB_LacA_B"/>
    <property type="match status" value="1"/>
</dbReference>
<dbReference type="NCBIfam" id="NF006381">
    <property type="entry name" value="PRK08622.1"/>
    <property type="match status" value="1"/>
</dbReference>
<organism evidence="4 5">
    <name type="scientific">Vagococcus acidifermentans</name>
    <dbReference type="NCBI Taxonomy" id="564710"/>
    <lineage>
        <taxon>Bacteria</taxon>
        <taxon>Bacillati</taxon>
        <taxon>Bacillota</taxon>
        <taxon>Bacilli</taxon>
        <taxon>Lactobacillales</taxon>
        <taxon>Enterococcaceae</taxon>
        <taxon>Vagococcus</taxon>
    </lineage>
</organism>
<evidence type="ECO:0000313" key="4">
    <source>
        <dbReference type="EMBL" id="RSU14830.1"/>
    </source>
</evidence>
<dbReference type="Proteomes" id="UP000286773">
    <property type="component" value="Unassembled WGS sequence"/>
</dbReference>
<accession>A0A430B3C3</accession>
<dbReference type="NCBIfam" id="NF004051">
    <property type="entry name" value="PRK05571.1"/>
    <property type="match status" value="1"/>
</dbReference>
<gene>
    <name evidence="4" type="ORF">CBF27_01685</name>
</gene>
<dbReference type="AlphaFoldDB" id="A0A430B3C3"/>
<evidence type="ECO:0000313" key="5">
    <source>
        <dbReference type="Proteomes" id="UP000286773"/>
    </source>
</evidence>
<evidence type="ECO:0000256" key="3">
    <source>
        <dbReference type="ARBA" id="ARBA00023235"/>
    </source>
</evidence>
<dbReference type="InterPro" id="IPR036569">
    <property type="entry name" value="RpiB_LacA_LacB_sf"/>
</dbReference>
<name>A0A430B3C3_9ENTE</name>
<proteinExistence type="inferred from homology"/>
<sequence length="171" mass="18613">MKVAIGCDHIVTDTKIAVADFLRNKGYDVVDVGTYGFSRTHYPIFGKKVGELVASGAVDQGIVICGTGVGITNAANKVPGIRAALVRDMTTALYAKRELNANVIGFGGRISGEFLICDIAEAFLTETYRETAENKVLIDKISQLEAGKTIEPTADYFDEFLVKWEQGHYQD</sequence>
<dbReference type="PANTHER" id="PTHR30345">
    <property type="entry name" value="RIBOSE-5-PHOSPHATE ISOMERASE B"/>
    <property type="match status" value="1"/>
</dbReference>
<dbReference type="SUPFAM" id="SSF89623">
    <property type="entry name" value="Ribose/Galactose isomerase RpiB/AlsB"/>
    <property type="match status" value="1"/>
</dbReference>
<protein>
    <submittedName>
        <fullName evidence="4">Galactose-6-phosphate isomerase subunit LacB</fullName>
    </submittedName>
</protein>
<dbReference type="GO" id="GO:0004751">
    <property type="term" value="F:ribose-5-phosphate isomerase activity"/>
    <property type="evidence" value="ECO:0007669"/>
    <property type="project" value="TreeGrafter"/>
</dbReference>
<keyword evidence="3 4" id="KW-0413">Isomerase</keyword>
<dbReference type="PANTHER" id="PTHR30345:SF0">
    <property type="entry name" value="DNA DAMAGE-REPAIR_TOLERATION PROTEIN DRT102"/>
    <property type="match status" value="1"/>
</dbReference>
<dbReference type="GO" id="GO:0005988">
    <property type="term" value="P:lactose metabolic process"/>
    <property type="evidence" value="ECO:0007669"/>
    <property type="project" value="UniProtKB-KW"/>
</dbReference>
<dbReference type="Pfam" id="PF02502">
    <property type="entry name" value="LacAB_rpiB"/>
    <property type="match status" value="1"/>
</dbReference>
<dbReference type="RefSeq" id="WP_170174977.1">
    <property type="nucleotide sequence ID" value="NZ_NGKC01000001.1"/>
</dbReference>
<dbReference type="Gene3D" id="3.40.1400.10">
    <property type="entry name" value="Sugar-phosphate isomerase, RpiB/LacA/LacB"/>
    <property type="match status" value="1"/>
</dbReference>
<dbReference type="GO" id="GO:0019316">
    <property type="term" value="P:D-allose catabolic process"/>
    <property type="evidence" value="ECO:0007669"/>
    <property type="project" value="TreeGrafter"/>
</dbReference>
<reference evidence="4 5" key="1">
    <citation type="submission" date="2017-05" db="EMBL/GenBank/DDBJ databases">
        <title>Vagococcus spp. assemblies.</title>
        <authorList>
            <person name="Gulvik C.A."/>
        </authorList>
    </citation>
    <scope>NUCLEOTIDE SEQUENCE [LARGE SCALE GENOMIC DNA]</scope>
    <source>
        <strain evidence="4 5">LMG 24798</strain>
    </source>
</reference>
<keyword evidence="5" id="KW-1185">Reference proteome</keyword>
<keyword evidence="2" id="KW-0423">Lactose metabolism</keyword>
<evidence type="ECO:0000256" key="1">
    <source>
        <dbReference type="ARBA" id="ARBA00008754"/>
    </source>
</evidence>
<dbReference type="InterPro" id="IPR003500">
    <property type="entry name" value="RpiB_LacA_LacB"/>
</dbReference>
<comment type="similarity">
    <text evidence="1">Belongs to the LacAB/RpiB family.</text>
</comment>
<evidence type="ECO:0000256" key="2">
    <source>
        <dbReference type="ARBA" id="ARBA00022736"/>
    </source>
</evidence>
<comment type="caution">
    <text evidence="4">The sequence shown here is derived from an EMBL/GenBank/DDBJ whole genome shotgun (WGS) entry which is preliminary data.</text>
</comment>
<dbReference type="GO" id="GO:0009052">
    <property type="term" value="P:pentose-phosphate shunt, non-oxidative branch"/>
    <property type="evidence" value="ECO:0007669"/>
    <property type="project" value="TreeGrafter"/>
</dbReference>
<dbReference type="NCBIfam" id="TIGR00689">
    <property type="entry name" value="rpiB_lacA_lacB"/>
    <property type="match status" value="1"/>
</dbReference>
<dbReference type="EMBL" id="NGKC01000001">
    <property type="protein sequence ID" value="RSU14830.1"/>
    <property type="molecule type" value="Genomic_DNA"/>
</dbReference>